<dbReference type="Pfam" id="PF13236">
    <property type="entry name" value="CLU"/>
    <property type="match status" value="1"/>
</dbReference>
<name>A0AAD1UBG3_EUPCR</name>
<evidence type="ECO:0000313" key="6">
    <source>
        <dbReference type="Proteomes" id="UP001295684"/>
    </source>
</evidence>
<dbReference type="SUPFAM" id="SSF103107">
    <property type="entry name" value="Hypothetical protein c14orf129, hspc210"/>
    <property type="match status" value="1"/>
</dbReference>
<dbReference type="Proteomes" id="UP001295684">
    <property type="component" value="Unassembled WGS sequence"/>
</dbReference>
<sequence length="1330" mass="153148">MKMENTQIQKEIDTKEQELKDKIGEEKLSQIESMINEKGMDITIVDLNGRKIPLGAIQLELAIELRECLNDNVNTCFYTNYYFEHCGKRLNDYDELTTLDFSKDNEIYMKPDLYNERTARNHYKRFKEILYSPSVLNLSNDITNSLSNAINSVTKPQETEAPSSEGTPSETQNDTTQAESQPESTEDKKEDSKTEENKEENKDSENTTNDEAKKQQEEYNKIMNDVKTSIEEAKKNTAPPSTNEAVVDFEKVFSTPLDKDVVEFSPVKCLDYIEFSIFNPVPSAHALKGDLFYLKARTLEGPEIVITSNVKGFFINNSFENSTFDPRMSQRTSPCFSHSLVGLLIQTSPKFAEKLEEHINKILKTDPFTISQLMLPSSEWLSEQNGVRYPTEAFKSIHEEATSGYYGIDSKGSRDWNEEFQVCKDLPKDHIFQRIQRDRAFYKIYYDFTEAAQKGAIAIVNKSIPPLNPMDEENQHVFVYNQIFFSFAVDNKENYKDVSSNDSNPTYTATNHDMLGLKTLQVIDIDGVYIIATCHVNYKGYRVVAQSIIPGILTNTDQSTLTEFGSVDDGKTIYHTEEFTEVMKKVCDQLSIKEATILDEAEVKHVIPGSIDIKGIKGTDKRKYLLDLVRLTPRDTNYKGKNNTSALIRPELVRIYQKAKDIEYATTMEKQNEEPEIEEEKSEEKKFSEMTEEEKKQAIDDNKKRMEERRQKQIERLQRFEKHMKEAPQFSYNLNLFTNAKLAEGDYTEEEKQVRDLGNYINDVIIPRVVKNFEIGENVPTDNQSLSEIFHSQGLNIRYIGKVANSLSEGKLQYIRTLLERCMIVRSTAKVFNDLIRGVASSKASQFIAHLLNILLAPADIIQKLDAGENVDSEETNKEETKKEVKEVQETKQKKGKNKSKKNKKNKNHDEDVTKDEPKLFEIKSLYTKNFKSLIDDNKNSKYLSMKPSEFYQKITYLVKKRYGYDLPAKLEDNECRKTYKNKAALLRDLCIKIGLKIHSKNYNFEEISTEETKVDEKRLLPFTEKDVVEIVPKVKTFEIVNLDYKNFIGTAKAALKDGFYDQAFEFYNQAININLQVSGPINKEAVICLSQLANIHFKFGDYNQAVQLQTKCVILSEKLFGKIHTRTAQAYSSLANITTISNYTKAFEYMKRALYIHEMVCGDNHPEISSTYSSLGFMYLEIDDSQSALDCFRQSLYRNIAMYGEEHVQVANCYQIIASAYQNHEQFRQALEYQEKSHNILVRLYGENDPIVKNSLSSIDQYTKLSVQKEIIKKVEQRNQRPLGMNKKPKQGKKQDMKNSINLAQWLNMSKHPSFKGFQYNLAGAKTNK</sequence>
<feature type="compositionally biased region" description="Basic and acidic residues" evidence="3">
    <location>
        <begin position="875"/>
        <end position="893"/>
    </location>
</feature>
<dbReference type="PROSITE" id="PS51823">
    <property type="entry name" value="CLU"/>
    <property type="match status" value="1"/>
</dbReference>
<comment type="caution">
    <text evidence="5">The sequence shown here is derived from an EMBL/GenBank/DDBJ whole genome shotgun (WGS) entry which is preliminary data.</text>
</comment>
<dbReference type="InterPro" id="IPR028275">
    <property type="entry name" value="CLU_N"/>
</dbReference>
<dbReference type="PROSITE" id="PS50005">
    <property type="entry name" value="TPR"/>
    <property type="match status" value="1"/>
</dbReference>
<dbReference type="PANTHER" id="PTHR12601:SF6">
    <property type="entry name" value="CLUSTERED MITOCHONDRIA PROTEIN HOMOLOG"/>
    <property type="match status" value="1"/>
</dbReference>
<dbReference type="CDD" id="cd15466">
    <property type="entry name" value="CLU-central"/>
    <property type="match status" value="1"/>
</dbReference>
<accession>A0AAD1UBG3</accession>
<dbReference type="PANTHER" id="PTHR12601">
    <property type="entry name" value="EUKARYOTIC TRANSLATION INITIATION FACTOR 3 SUBUNIT EIF-3"/>
    <property type="match status" value="1"/>
</dbReference>
<feature type="region of interest" description="Disordered" evidence="3">
    <location>
        <begin position="154"/>
        <end position="216"/>
    </location>
</feature>
<evidence type="ECO:0000256" key="2">
    <source>
        <dbReference type="PROSITE-ProRule" id="PRU00339"/>
    </source>
</evidence>
<keyword evidence="1" id="KW-0963">Cytoplasm</keyword>
<dbReference type="Pfam" id="PF13424">
    <property type="entry name" value="TPR_12"/>
    <property type="match status" value="1"/>
</dbReference>
<dbReference type="Gene3D" id="1.25.40.10">
    <property type="entry name" value="Tetratricopeptide repeat domain"/>
    <property type="match status" value="2"/>
</dbReference>
<evidence type="ECO:0000256" key="1">
    <source>
        <dbReference type="ARBA" id="ARBA00022490"/>
    </source>
</evidence>
<evidence type="ECO:0000259" key="4">
    <source>
        <dbReference type="PROSITE" id="PS51823"/>
    </source>
</evidence>
<organism evidence="5 6">
    <name type="scientific">Euplotes crassus</name>
    <dbReference type="NCBI Taxonomy" id="5936"/>
    <lineage>
        <taxon>Eukaryota</taxon>
        <taxon>Sar</taxon>
        <taxon>Alveolata</taxon>
        <taxon>Ciliophora</taxon>
        <taxon>Intramacronucleata</taxon>
        <taxon>Spirotrichea</taxon>
        <taxon>Hypotrichia</taxon>
        <taxon>Euplotida</taxon>
        <taxon>Euplotidae</taxon>
        <taxon>Moneuplotes</taxon>
    </lineage>
</organism>
<dbReference type="InterPro" id="IPR025697">
    <property type="entry name" value="CLU_dom"/>
</dbReference>
<feature type="compositionally biased region" description="Polar residues" evidence="3">
    <location>
        <begin position="154"/>
        <end position="182"/>
    </location>
</feature>
<dbReference type="InterPro" id="IPR011990">
    <property type="entry name" value="TPR-like_helical_dom_sf"/>
</dbReference>
<gene>
    <name evidence="5" type="ORF">ECRASSUSDP1_LOCUS6997</name>
</gene>
<dbReference type="Pfam" id="PF15044">
    <property type="entry name" value="CLU_N"/>
    <property type="match status" value="1"/>
</dbReference>
<feature type="compositionally biased region" description="Basic and acidic residues" evidence="3">
    <location>
        <begin position="185"/>
        <end position="216"/>
    </location>
</feature>
<feature type="compositionally biased region" description="Basic and acidic residues" evidence="3">
    <location>
        <begin position="682"/>
        <end position="702"/>
    </location>
</feature>
<dbReference type="GO" id="GO:0005737">
    <property type="term" value="C:cytoplasm"/>
    <property type="evidence" value="ECO:0007669"/>
    <property type="project" value="TreeGrafter"/>
</dbReference>
<feature type="region of interest" description="Disordered" evidence="3">
    <location>
        <begin position="668"/>
        <end position="702"/>
    </location>
</feature>
<feature type="region of interest" description="Disordered" evidence="3">
    <location>
        <begin position="870"/>
        <end position="913"/>
    </location>
</feature>
<dbReference type="Pfam" id="PF12807">
    <property type="entry name" value="eIF3_p135"/>
    <property type="match status" value="1"/>
</dbReference>
<keyword evidence="2" id="KW-0802">TPR repeat</keyword>
<evidence type="ECO:0000313" key="5">
    <source>
        <dbReference type="EMBL" id="CAI2365697.1"/>
    </source>
</evidence>
<proteinExistence type="predicted"/>
<feature type="repeat" description="TPR" evidence="2">
    <location>
        <begin position="1170"/>
        <end position="1203"/>
    </location>
</feature>
<dbReference type="InterPro" id="IPR019734">
    <property type="entry name" value="TPR_rpt"/>
</dbReference>
<reference evidence="5" key="1">
    <citation type="submission" date="2023-07" db="EMBL/GenBank/DDBJ databases">
        <authorList>
            <consortium name="AG Swart"/>
            <person name="Singh M."/>
            <person name="Singh A."/>
            <person name="Seah K."/>
            <person name="Emmerich C."/>
        </authorList>
    </citation>
    <scope>NUCLEOTIDE SEQUENCE</scope>
    <source>
        <strain evidence="5">DP1</strain>
    </source>
</reference>
<dbReference type="InterPro" id="IPR033646">
    <property type="entry name" value="CLU-central"/>
</dbReference>
<dbReference type="SMART" id="SM00028">
    <property type="entry name" value="TPR"/>
    <property type="match status" value="4"/>
</dbReference>
<keyword evidence="6" id="KW-1185">Reference proteome</keyword>
<evidence type="ECO:0000256" key="3">
    <source>
        <dbReference type="SAM" id="MobiDB-lite"/>
    </source>
</evidence>
<dbReference type="SUPFAM" id="SSF48452">
    <property type="entry name" value="TPR-like"/>
    <property type="match status" value="1"/>
</dbReference>
<feature type="compositionally biased region" description="Basic residues" evidence="3">
    <location>
        <begin position="894"/>
        <end position="907"/>
    </location>
</feature>
<protein>
    <recommendedName>
        <fullName evidence="4">Clu domain-containing protein</fullName>
    </recommendedName>
</protein>
<dbReference type="EMBL" id="CAMPGE010006802">
    <property type="protein sequence ID" value="CAI2365697.1"/>
    <property type="molecule type" value="Genomic_DNA"/>
</dbReference>
<dbReference type="Pfam" id="PF13374">
    <property type="entry name" value="TPR_10"/>
    <property type="match status" value="2"/>
</dbReference>
<feature type="domain" description="Clu" evidence="4">
    <location>
        <begin position="389"/>
        <end position="639"/>
    </location>
</feature>
<dbReference type="InterPro" id="IPR027523">
    <property type="entry name" value="CLU_prot"/>
</dbReference>
<dbReference type="InterPro" id="IPR023231">
    <property type="entry name" value="GSKIP_dom_sf"/>
</dbReference>
<feature type="region of interest" description="Disordered" evidence="3">
    <location>
        <begin position="1278"/>
        <end position="1297"/>
    </location>
</feature>